<dbReference type="RefSeq" id="WP_038501824.1">
    <property type="nucleotide sequence ID" value="NZ_CP007490.1"/>
</dbReference>
<evidence type="ECO:0000313" key="2">
    <source>
        <dbReference type="EMBL" id="AIC47069.1"/>
    </source>
</evidence>
<dbReference type="Proteomes" id="UP000067708">
    <property type="component" value="Chromosome"/>
</dbReference>
<accession>A0A060JLD6</accession>
<proteinExistence type="predicted"/>
<keyword evidence="3" id="KW-1185">Reference proteome</keyword>
<dbReference type="EMBL" id="CP007490">
    <property type="protein sequence ID" value="AIC47069.1"/>
    <property type="molecule type" value="Genomic_DNA"/>
</dbReference>
<name>A0A060JLD6_9MICO</name>
<dbReference type="SUPFAM" id="SSF52833">
    <property type="entry name" value="Thioredoxin-like"/>
    <property type="match status" value="1"/>
</dbReference>
<reference evidence="2 3" key="1">
    <citation type="journal article" date="2014" name="Int. J. Syst. Evol. Microbiol.">
        <title>Rhodoluna lacicola gen. nov., sp. nov., a planktonic freshwater bacterium with stream-lined genome.</title>
        <authorList>
            <person name="Hahn M."/>
            <person name="Schmidt J."/>
            <person name="Taipale S.J."/>
            <person name="Doolittle W.F."/>
            <person name="Koll U."/>
        </authorList>
    </citation>
    <scope>NUCLEOTIDE SEQUENCE [LARGE SCALE GENOMIC DNA]</scope>
    <source>
        <strain evidence="2 3">MWH-Ta8</strain>
    </source>
</reference>
<dbReference type="InterPro" id="IPR036249">
    <property type="entry name" value="Thioredoxin-like_sf"/>
</dbReference>
<dbReference type="PROSITE" id="PS51354">
    <property type="entry name" value="GLUTAREDOXIN_2"/>
    <property type="match status" value="1"/>
</dbReference>
<dbReference type="STRING" id="529884.Rhola_00002460"/>
<evidence type="ECO:0000259" key="1">
    <source>
        <dbReference type="Pfam" id="PF00462"/>
    </source>
</evidence>
<dbReference type="HOGENOM" id="CLU_026126_11_1_11"/>
<dbReference type="Pfam" id="PF00462">
    <property type="entry name" value="Glutaredoxin"/>
    <property type="match status" value="1"/>
</dbReference>
<dbReference type="eggNOG" id="COG0695">
    <property type="taxonomic scope" value="Bacteria"/>
</dbReference>
<organism evidence="2 3">
    <name type="scientific">Rhodoluna lacicola</name>
    <dbReference type="NCBI Taxonomy" id="529884"/>
    <lineage>
        <taxon>Bacteria</taxon>
        <taxon>Bacillati</taxon>
        <taxon>Actinomycetota</taxon>
        <taxon>Actinomycetes</taxon>
        <taxon>Micrococcales</taxon>
        <taxon>Microbacteriaceae</taxon>
        <taxon>Luna cluster</taxon>
        <taxon>Luna-1 subcluster</taxon>
        <taxon>Rhodoluna</taxon>
    </lineage>
</organism>
<dbReference type="Gene3D" id="3.40.30.10">
    <property type="entry name" value="Glutaredoxin"/>
    <property type="match status" value="1"/>
</dbReference>
<dbReference type="CDD" id="cd02976">
    <property type="entry name" value="NrdH"/>
    <property type="match status" value="1"/>
</dbReference>
<sequence length="82" mass="8951">MAEVTFYGADWCSDCRRSKSLLNTLGVEYDMKDVEQDVNLAAEAEGIAGRKNIPVVVFKDGEFMVEPTDAALHAALTSRGLI</sequence>
<dbReference type="OrthoDB" id="8991911at2"/>
<evidence type="ECO:0000313" key="3">
    <source>
        <dbReference type="Proteomes" id="UP000067708"/>
    </source>
</evidence>
<protein>
    <submittedName>
        <fullName evidence="2">Glutaredoxin-like protein</fullName>
    </submittedName>
</protein>
<dbReference type="AlphaFoldDB" id="A0A060JLD6"/>
<feature type="domain" description="Glutaredoxin" evidence="1">
    <location>
        <begin position="4"/>
        <end position="63"/>
    </location>
</feature>
<dbReference type="KEGG" id="rla:Rhola_00002460"/>
<dbReference type="InterPro" id="IPR002109">
    <property type="entry name" value="Glutaredoxin"/>
</dbReference>
<gene>
    <name evidence="2" type="ORF">Rhola_00002460</name>
</gene>